<evidence type="ECO:0000313" key="4">
    <source>
        <dbReference type="Proteomes" id="UP001244341"/>
    </source>
</evidence>
<reference evidence="3 4" key="1">
    <citation type="submission" date="2023-05" db="EMBL/GenBank/DDBJ databases">
        <title>A 100% complete, gapless, phased diploid assembly of the Scenedesmus obliquus UTEX 3031 genome.</title>
        <authorList>
            <person name="Biondi T.C."/>
            <person name="Hanschen E.R."/>
            <person name="Kwon T."/>
            <person name="Eng W."/>
            <person name="Kruse C.P.S."/>
            <person name="Koehler S.I."/>
            <person name="Kunde Y."/>
            <person name="Gleasner C.D."/>
            <person name="You Mak K.T."/>
            <person name="Polle J."/>
            <person name="Hovde B.T."/>
            <person name="Starkenburg S.R."/>
        </authorList>
    </citation>
    <scope>NUCLEOTIDE SEQUENCE [LARGE SCALE GENOMIC DNA]</scope>
    <source>
        <strain evidence="3 4">DOE0152z</strain>
    </source>
</reference>
<keyword evidence="4" id="KW-1185">Reference proteome</keyword>
<feature type="signal peptide" evidence="2">
    <location>
        <begin position="1"/>
        <end position="17"/>
    </location>
</feature>
<evidence type="ECO:0000313" key="3">
    <source>
        <dbReference type="EMBL" id="WIA19098.1"/>
    </source>
</evidence>
<sequence>MLLFGVLQLASLQAAPAAVAGAASRHVLLRGMPTGSSRRQLQGATAEFLTVKVPNMPSKRSGTLEAGSSVTSSLQADSAQANQAKDSGGAAGDFPINMAWWHKKKALKAKKQQQLPSTAVLVGSPSAPVMGRPVADDSLPDVTYYNHPVWKL</sequence>
<feature type="region of interest" description="Disordered" evidence="1">
    <location>
        <begin position="56"/>
        <end position="90"/>
    </location>
</feature>
<protein>
    <submittedName>
        <fullName evidence="3">Uncharacterized protein</fullName>
    </submittedName>
</protein>
<organism evidence="3 4">
    <name type="scientific">Tetradesmus obliquus</name>
    <name type="common">Green alga</name>
    <name type="synonym">Acutodesmus obliquus</name>
    <dbReference type="NCBI Taxonomy" id="3088"/>
    <lineage>
        <taxon>Eukaryota</taxon>
        <taxon>Viridiplantae</taxon>
        <taxon>Chlorophyta</taxon>
        <taxon>core chlorophytes</taxon>
        <taxon>Chlorophyceae</taxon>
        <taxon>CS clade</taxon>
        <taxon>Sphaeropleales</taxon>
        <taxon>Scenedesmaceae</taxon>
        <taxon>Tetradesmus</taxon>
    </lineage>
</organism>
<name>A0ABY8UHJ3_TETOB</name>
<evidence type="ECO:0000256" key="1">
    <source>
        <dbReference type="SAM" id="MobiDB-lite"/>
    </source>
</evidence>
<keyword evidence="2" id="KW-0732">Signal</keyword>
<gene>
    <name evidence="3" type="ORF">OEZ85_003746</name>
</gene>
<accession>A0ABY8UHJ3</accession>
<dbReference type="EMBL" id="CP126217">
    <property type="protein sequence ID" value="WIA19098.1"/>
    <property type="molecule type" value="Genomic_DNA"/>
</dbReference>
<evidence type="ECO:0000256" key="2">
    <source>
        <dbReference type="SAM" id="SignalP"/>
    </source>
</evidence>
<feature type="compositionally biased region" description="Polar residues" evidence="1">
    <location>
        <begin position="58"/>
        <end position="85"/>
    </location>
</feature>
<feature type="chain" id="PRO_5045623300" evidence="2">
    <location>
        <begin position="18"/>
        <end position="152"/>
    </location>
</feature>
<dbReference type="Proteomes" id="UP001244341">
    <property type="component" value="Chromosome 10b"/>
</dbReference>
<proteinExistence type="predicted"/>